<feature type="chain" id="PRO_5016969399" evidence="1">
    <location>
        <begin position="23"/>
        <end position="71"/>
    </location>
</feature>
<dbReference type="PROSITE" id="PS51257">
    <property type="entry name" value="PROKAR_LIPOPROTEIN"/>
    <property type="match status" value="1"/>
</dbReference>
<protein>
    <submittedName>
        <fullName evidence="2">Uncharacterized protein</fullName>
    </submittedName>
</protein>
<gene>
    <name evidence="2" type="ORF">DEU51_1337</name>
</gene>
<sequence length="71" mass="7727">MQKKTKLSCAIASLLLISGCQSSSTQQTLPKAVTCQPPPAPAAWIMQPYEPDLTRRMLNELSPLPMKATVD</sequence>
<organism evidence="2 3">
    <name type="scientific">Pseudomonas jessenii</name>
    <dbReference type="NCBI Taxonomy" id="77298"/>
    <lineage>
        <taxon>Bacteria</taxon>
        <taxon>Pseudomonadati</taxon>
        <taxon>Pseudomonadota</taxon>
        <taxon>Gammaproteobacteria</taxon>
        <taxon>Pseudomonadales</taxon>
        <taxon>Pseudomonadaceae</taxon>
        <taxon>Pseudomonas</taxon>
    </lineage>
</organism>
<evidence type="ECO:0000313" key="2">
    <source>
        <dbReference type="EMBL" id="RDL12673.1"/>
    </source>
</evidence>
<comment type="caution">
    <text evidence="2">The sequence shown here is derived from an EMBL/GenBank/DDBJ whole genome shotgun (WGS) entry which is preliminary data.</text>
</comment>
<proteinExistence type="predicted"/>
<evidence type="ECO:0000256" key="1">
    <source>
        <dbReference type="SAM" id="SignalP"/>
    </source>
</evidence>
<feature type="signal peptide" evidence="1">
    <location>
        <begin position="1"/>
        <end position="22"/>
    </location>
</feature>
<keyword evidence="1" id="KW-0732">Signal</keyword>
<dbReference type="EMBL" id="QRAV01000033">
    <property type="protein sequence ID" value="RDL12673.1"/>
    <property type="molecule type" value="Genomic_DNA"/>
</dbReference>
<name>A0A370S0F4_PSEJE</name>
<reference evidence="2 3" key="1">
    <citation type="submission" date="2018-07" db="EMBL/GenBank/DDBJ databases">
        <title>Genome sequencing of rice bacterial endophytes.</title>
        <authorList>
            <person name="Venturi V."/>
        </authorList>
    </citation>
    <scope>NUCLEOTIDE SEQUENCE [LARGE SCALE GENOMIC DNA]</scope>
    <source>
        <strain evidence="2 3">E2333</strain>
    </source>
</reference>
<accession>A0A370S0F4</accession>
<evidence type="ECO:0000313" key="3">
    <source>
        <dbReference type="Proteomes" id="UP000255365"/>
    </source>
</evidence>
<dbReference type="AlphaFoldDB" id="A0A370S0F4"/>
<dbReference type="Proteomes" id="UP000255365">
    <property type="component" value="Unassembled WGS sequence"/>
</dbReference>